<dbReference type="InterPro" id="IPR051706">
    <property type="entry name" value="Glycosyltransferase_domain"/>
</dbReference>
<dbReference type="Pfam" id="PF05704">
    <property type="entry name" value="Caps_synth"/>
    <property type="match status" value="1"/>
</dbReference>
<dbReference type="GO" id="GO:0000030">
    <property type="term" value="F:mannosyltransferase activity"/>
    <property type="evidence" value="ECO:0007669"/>
    <property type="project" value="TreeGrafter"/>
</dbReference>
<sequence>MLDHIIKSRLFEKDFFWLRQKIPFLSRRYNEYYNINILTHSNALSHSKQIELNVAQNALRSLESACREQKNAKASMPKKLWLYWNSSLESAPEVVKISIESWTKLNPDYEIILLNDDNLKKVLGFDFNAVFKLSTVNLGFAMKADILRLYLLSTYGGVWADTTTFCLQPLSTWLDKETETNSFFAFRHKTNQTRPLEAWFIAAHKASKITKHTLALFIEHLFKSRQHSLFISNSIKKIGLKDSENTRFFKDSVNTAETKGFMPYFSICYFFNEALNQPETMNNWVNLLKTTNNDVVNYEPLEEFKNAYVAKLTYKKGYQESHTFKERVAYIKTLF</sequence>
<evidence type="ECO:0000313" key="1">
    <source>
        <dbReference type="EMBL" id="OCH18596.1"/>
    </source>
</evidence>
<comment type="caution">
    <text evidence="1">The sequence shown here is derived from an EMBL/GenBank/DDBJ whole genome shotgun (WGS) entry which is preliminary data.</text>
</comment>
<organism evidence="1 2">
    <name type="scientific">Aliivibrio logei</name>
    <name type="common">Vibrio logei</name>
    <dbReference type="NCBI Taxonomy" id="688"/>
    <lineage>
        <taxon>Bacteria</taxon>
        <taxon>Pseudomonadati</taxon>
        <taxon>Pseudomonadota</taxon>
        <taxon>Gammaproteobacteria</taxon>
        <taxon>Vibrionales</taxon>
        <taxon>Vibrionaceae</taxon>
        <taxon>Aliivibrio</taxon>
    </lineage>
</organism>
<dbReference type="AlphaFoldDB" id="A0A1B9NVL7"/>
<dbReference type="PANTHER" id="PTHR32385:SF15">
    <property type="entry name" value="INOSITOL PHOSPHOCERAMIDE MANNOSYLTRANSFERASE 1"/>
    <property type="match status" value="1"/>
</dbReference>
<reference evidence="1 2" key="1">
    <citation type="submission" date="2016-06" db="EMBL/GenBank/DDBJ databases">
        <authorList>
            <person name="Kjaerup R.B."/>
            <person name="Dalgaard T.S."/>
            <person name="Juul-Madsen H.R."/>
        </authorList>
    </citation>
    <scope>NUCLEOTIDE SEQUENCE [LARGE SCALE GENOMIC DNA]</scope>
    <source>
        <strain evidence="1 2">1S159</strain>
    </source>
</reference>
<accession>A0A1B9NVL7</accession>
<dbReference type="STRING" id="688.A6E04_01875"/>
<protein>
    <recommendedName>
        <fullName evidence="3">Capsular biosynthesis protein</fullName>
    </recommendedName>
</protein>
<dbReference type="EMBL" id="MAJU01000024">
    <property type="protein sequence ID" value="OCH18596.1"/>
    <property type="molecule type" value="Genomic_DNA"/>
</dbReference>
<dbReference type="InterPro" id="IPR008441">
    <property type="entry name" value="AfumC-like_glycosyl_Trfase"/>
</dbReference>
<evidence type="ECO:0008006" key="3">
    <source>
        <dbReference type="Google" id="ProtNLM"/>
    </source>
</evidence>
<name>A0A1B9NVL7_ALILO</name>
<proteinExistence type="predicted"/>
<gene>
    <name evidence="1" type="ORF">A6E04_01875</name>
</gene>
<dbReference type="PANTHER" id="PTHR32385">
    <property type="entry name" value="MANNOSYL PHOSPHORYLINOSITOL CERAMIDE SYNTHASE"/>
    <property type="match status" value="1"/>
</dbReference>
<dbReference type="RefSeq" id="WP_065611870.1">
    <property type="nucleotide sequence ID" value="NZ_CAWMPN010000024.1"/>
</dbReference>
<evidence type="ECO:0000313" key="2">
    <source>
        <dbReference type="Proteomes" id="UP000093523"/>
    </source>
</evidence>
<dbReference type="GO" id="GO:0016020">
    <property type="term" value="C:membrane"/>
    <property type="evidence" value="ECO:0007669"/>
    <property type="project" value="GOC"/>
</dbReference>
<dbReference type="SUPFAM" id="SSF53448">
    <property type="entry name" value="Nucleotide-diphospho-sugar transferases"/>
    <property type="match status" value="1"/>
</dbReference>
<dbReference type="Proteomes" id="UP000093523">
    <property type="component" value="Unassembled WGS sequence"/>
</dbReference>
<dbReference type="GO" id="GO:0051999">
    <property type="term" value="P:mannosyl-inositol phosphorylceramide biosynthetic process"/>
    <property type="evidence" value="ECO:0007669"/>
    <property type="project" value="TreeGrafter"/>
</dbReference>
<dbReference type="InterPro" id="IPR029044">
    <property type="entry name" value="Nucleotide-diphossugar_trans"/>
</dbReference>
<dbReference type="Gene3D" id="3.90.550.20">
    <property type="match status" value="1"/>
</dbReference>
<dbReference type="OrthoDB" id="9802881at2"/>